<protein>
    <submittedName>
        <fullName evidence="1">Uncharacterized protein</fullName>
    </submittedName>
</protein>
<reference evidence="1" key="1">
    <citation type="submission" date="2021-01" db="EMBL/GenBank/DDBJ databases">
        <authorList>
            <person name="Corre E."/>
            <person name="Pelletier E."/>
            <person name="Niang G."/>
            <person name="Scheremetjew M."/>
            <person name="Finn R."/>
            <person name="Kale V."/>
            <person name="Holt S."/>
            <person name="Cochrane G."/>
            <person name="Meng A."/>
            <person name="Brown T."/>
            <person name="Cohen L."/>
        </authorList>
    </citation>
    <scope>NUCLEOTIDE SEQUENCE</scope>
    <source>
        <strain evidence="1">RCC1383</strain>
    </source>
</reference>
<sequence>MRVTNLSEPLAGVFVVLGLQKGDIVFVGPSGHFFRSLPSNSPVTISFDLIGLRTGVHKLGPILLYDERGKKITECTPNYSVQIKSKAAAPGAAAGQSDNGAEVIPIAKKDTLSQSNSGDLMRSNTFGSAFDSLI</sequence>
<dbReference type="EMBL" id="HBFZ01001646">
    <property type="protein sequence ID" value="CAD8988314.1"/>
    <property type="molecule type" value="Transcribed_RNA"/>
</dbReference>
<name>A0A6T5UWT3_9EUKA</name>
<gene>
    <name evidence="1" type="ORF">PCOR1465_LOCUS1102</name>
    <name evidence="2" type="ORF">PCOR1465_LOCUS1103</name>
</gene>
<dbReference type="AlphaFoldDB" id="A0A6T5UWT3"/>
<proteinExistence type="predicted"/>
<accession>A0A6T5UWT3</accession>
<organism evidence="1">
    <name type="scientific">Phaeocystis cordata</name>
    <dbReference type="NCBI Taxonomy" id="118079"/>
    <lineage>
        <taxon>Eukaryota</taxon>
        <taxon>Haptista</taxon>
        <taxon>Haptophyta</taxon>
        <taxon>Prymnesiophyceae</taxon>
        <taxon>Phaeocystales</taxon>
        <taxon>Phaeocystaceae</taxon>
        <taxon>Phaeocystis</taxon>
    </lineage>
</organism>
<evidence type="ECO:0000313" key="1">
    <source>
        <dbReference type="EMBL" id="CAD8988313.1"/>
    </source>
</evidence>
<evidence type="ECO:0000313" key="2">
    <source>
        <dbReference type="EMBL" id="CAD8988314.1"/>
    </source>
</evidence>
<dbReference type="EMBL" id="HBFZ01001645">
    <property type="protein sequence ID" value="CAD8988313.1"/>
    <property type="molecule type" value="Transcribed_RNA"/>
</dbReference>